<dbReference type="SUPFAM" id="SSF52151">
    <property type="entry name" value="FabD/lysophospholipase-like"/>
    <property type="match status" value="1"/>
</dbReference>
<comment type="caution">
    <text evidence="2">Lacks conserved residue(s) required for the propagation of feature annotation.</text>
</comment>
<gene>
    <name evidence="4" type="ORF">JN12_00213</name>
</gene>
<keyword evidence="1 2" id="KW-0443">Lipid metabolism</keyword>
<dbReference type="PANTHER" id="PTHR46394">
    <property type="entry name" value="ANNEXIN"/>
    <property type="match status" value="1"/>
</dbReference>
<keyword evidence="2" id="KW-0378">Hydrolase</keyword>
<reference evidence="4 5" key="1">
    <citation type="submission" date="2019-07" db="EMBL/GenBank/DDBJ databases">
        <title>Genomic Encyclopedia of Archaeal and Bacterial Type Strains, Phase II (KMG-II): from individual species to whole genera.</title>
        <authorList>
            <person name="Goeker M."/>
        </authorList>
    </citation>
    <scope>NUCLEOTIDE SEQUENCE [LARGE SCALE GENOMIC DNA]</scope>
    <source>
        <strain evidence="4 5">ATCC BAA-1139</strain>
    </source>
</reference>
<dbReference type="RefSeq" id="WP_246125696.1">
    <property type="nucleotide sequence ID" value="NZ_VLLN01000001.1"/>
</dbReference>
<evidence type="ECO:0000313" key="4">
    <source>
        <dbReference type="EMBL" id="TWJ33539.1"/>
    </source>
</evidence>
<feature type="short sequence motif" description="GXSXG" evidence="2">
    <location>
        <begin position="44"/>
        <end position="48"/>
    </location>
</feature>
<dbReference type="PANTHER" id="PTHR46394:SF1">
    <property type="entry name" value="PNPLA DOMAIN-CONTAINING PROTEIN"/>
    <property type="match status" value="1"/>
</dbReference>
<dbReference type="GO" id="GO:0016042">
    <property type="term" value="P:lipid catabolic process"/>
    <property type="evidence" value="ECO:0007669"/>
    <property type="project" value="UniProtKB-UniRule"/>
</dbReference>
<dbReference type="Proteomes" id="UP000319449">
    <property type="component" value="Unassembled WGS sequence"/>
</dbReference>
<accession>A0A562WV32</accession>
<dbReference type="AlphaFoldDB" id="A0A562WV32"/>
<dbReference type="EMBL" id="VLLN01000001">
    <property type="protein sequence ID" value="TWJ33539.1"/>
    <property type="molecule type" value="Genomic_DNA"/>
</dbReference>
<dbReference type="InterPro" id="IPR002641">
    <property type="entry name" value="PNPLA_dom"/>
</dbReference>
<keyword evidence="5" id="KW-1185">Reference proteome</keyword>
<dbReference type="Gene3D" id="3.40.1090.10">
    <property type="entry name" value="Cytosolic phospholipase A2 catalytic domain"/>
    <property type="match status" value="1"/>
</dbReference>
<protein>
    <submittedName>
        <fullName evidence="4">NTE family protein</fullName>
    </submittedName>
</protein>
<comment type="caution">
    <text evidence="4">The sequence shown here is derived from an EMBL/GenBank/DDBJ whole genome shotgun (WGS) entry which is preliminary data.</text>
</comment>
<organism evidence="4 5">
    <name type="scientific">Geobacter argillaceus</name>
    <dbReference type="NCBI Taxonomy" id="345631"/>
    <lineage>
        <taxon>Bacteria</taxon>
        <taxon>Pseudomonadati</taxon>
        <taxon>Thermodesulfobacteriota</taxon>
        <taxon>Desulfuromonadia</taxon>
        <taxon>Geobacterales</taxon>
        <taxon>Geobacteraceae</taxon>
        <taxon>Geobacter</taxon>
    </lineage>
</organism>
<evidence type="ECO:0000256" key="2">
    <source>
        <dbReference type="PROSITE-ProRule" id="PRU01161"/>
    </source>
</evidence>
<feature type="domain" description="PNPLA" evidence="3">
    <location>
        <begin position="13"/>
        <end position="185"/>
    </location>
</feature>
<proteinExistence type="predicted"/>
<dbReference type="InterPro" id="IPR052580">
    <property type="entry name" value="Lipid_Hydrolase"/>
</dbReference>
<evidence type="ECO:0000259" key="3">
    <source>
        <dbReference type="PROSITE" id="PS51635"/>
    </source>
</evidence>
<feature type="active site" description="Proton acceptor" evidence="2">
    <location>
        <position position="172"/>
    </location>
</feature>
<keyword evidence="2" id="KW-0442">Lipid degradation</keyword>
<name>A0A562WV32_9BACT</name>
<sequence length="280" mass="31049">MQQTTLKDGPITLMLIGGGSRCSSFIGALRAIEQKGLNVASVVGSSTGSIIAALYVAGMTTDELYAEALELDAGRFKDISPAAMLTGYGLCSGEALEQWLRERLEGKTFRTPGRCPLRIIATDILNYEPLLFSAETTPDLDIATAVRCSAGVPGVFACRRLNVAGRERVLVDGSLMAGLVEKQLERNEKTLVLKTVSKRTLHHGKSARFNLERYAHELLTYFIHGQEKEFVKGGKWKDTILIYCADISPARFSLSRQERIYLQEQGYEQTLQYLEYKWGI</sequence>
<dbReference type="Pfam" id="PF01734">
    <property type="entry name" value="Patatin"/>
    <property type="match status" value="1"/>
</dbReference>
<feature type="active site" description="Nucleophile" evidence="2">
    <location>
        <position position="46"/>
    </location>
</feature>
<evidence type="ECO:0000313" key="5">
    <source>
        <dbReference type="Proteomes" id="UP000319449"/>
    </source>
</evidence>
<dbReference type="InterPro" id="IPR016035">
    <property type="entry name" value="Acyl_Trfase/lysoPLipase"/>
</dbReference>
<dbReference type="GO" id="GO:0016787">
    <property type="term" value="F:hydrolase activity"/>
    <property type="evidence" value="ECO:0007669"/>
    <property type="project" value="UniProtKB-UniRule"/>
</dbReference>
<evidence type="ECO:0000256" key="1">
    <source>
        <dbReference type="ARBA" id="ARBA00023098"/>
    </source>
</evidence>
<dbReference type="PROSITE" id="PS51635">
    <property type="entry name" value="PNPLA"/>
    <property type="match status" value="1"/>
</dbReference>